<feature type="region of interest" description="Disordered" evidence="6">
    <location>
        <begin position="629"/>
        <end position="659"/>
    </location>
</feature>
<dbReference type="OMA" id="ARKEECI"/>
<feature type="compositionally biased region" description="Basic and acidic residues" evidence="6">
    <location>
        <begin position="629"/>
        <end position="644"/>
    </location>
</feature>
<evidence type="ECO:0000313" key="7">
    <source>
        <dbReference type="EMBL" id="SSX20773.1"/>
    </source>
</evidence>
<dbReference type="PANTHER" id="PTHR14952:SF9">
    <property type="entry name" value="EF-HAND DOMAIN-CONTAINING PROTEIN"/>
    <property type="match status" value="1"/>
</dbReference>
<comment type="similarity">
    <text evidence="5">Belongs to the ropporin family.</text>
</comment>
<reference evidence="7" key="1">
    <citation type="submission" date="2018-07" db="EMBL/GenBank/DDBJ databases">
        <authorList>
            <person name="Quirk P.G."/>
            <person name="Krulwich T.A."/>
        </authorList>
    </citation>
    <scope>NUCLEOTIDE SEQUENCE</scope>
</reference>
<dbReference type="PANTHER" id="PTHR14952">
    <property type="entry name" value="ROPPORIN-1-LIKE PROTEIN"/>
    <property type="match status" value="1"/>
</dbReference>
<organism evidence="7">
    <name type="scientific">Culicoides sonorensis</name>
    <name type="common">Biting midge</name>
    <dbReference type="NCBI Taxonomy" id="179676"/>
    <lineage>
        <taxon>Eukaryota</taxon>
        <taxon>Metazoa</taxon>
        <taxon>Ecdysozoa</taxon>
        <taxon>Arthropoda</taxon>
        <taxon>Hexapoda</taxon>
        <taxon>Insecta</taxon>
        <taxon>Pterygota</taxon>
        <taxon>Neoptera</taxon>
        <taxon>Endopterygota</taxon>
        <taxon>Diptera</taxon>
        <taxon>Nematocera</taxon>
        <taxon>Chironomoidea</taxon>
        <taxon>Ceratopogonidae</taxon>
        <taxon>Ceratopogoninae</taxon>
        <taxon>Culicoides</taxon>
        <taxon>Monoculicoides</taxon>
    </lineage>
</organism>
<dbReference type="AlphaFoldDB" id="A0A336LVV4"/>
<sequence>MVVVEMYCREQITIPEQLPLILKKYAKVLNFPFSAVIRTQPYDLLRWSAAYFRCLALEQTPPAKLRFEPQQKYGDVTYGYIRTLVEQLGKGYFVQRKFLLNRWQGLCLPEEQLFDILSLCRMLNWSQIHWLKLVAVFIGTLNDNLMNTMKMICEVLTDEPDGSPAPIPLWMFRVCYKFVAELDCSETQCFIDGRKLLPGEILEDAEEPIEVPQVQAAEVLKQLLIDEWNSRMKYDKFTPSEVEGSDAESGIGERPNSSFKFMGNFDDSSEILRRSPDFDAVIMLLQDEIDNIRQVNPAASLEALIKKSQEITIKESAQDETEISLESVKAQRLNILKKIGPPWTWIDKFTDYKCLTESFNFIDSTSGMLEDDDESHEVIVNTMKRRSTSADSSQTIIHYTSDESRSKTFIRDESEEESPSKLNTKSVINQVLSDVMCKLTEAQSNGKCSVRDVRSLTRIIDGEFGSDESAMKLKGFLEKANSNGQDFNDLNELNSYFMSEIVKENRVNVNEDDEEDPNETLKEPDDPDRIVEIFEESGIDVDNKLLEKKVSETMILGLVKKPGTADSLAPPPSDIDVESVKSIQSDDTTTASMAASSQKLQTVTKDENIQTTPYLERQRQKLANENAERQLNENEAEKGDDESYKAIIPPLPGIGPSVSHETTERFLLYLMRRARKQGGMVYPRNWQESECPSMVD</sequence>
<proteinExistence type="inferred from homology"/>
<evidence type="ECO:0000256" key="5">
    <source>
        <dbReference type="ARBA" id="ARBA00035651"/>
    </source>
</evidence>
<evidence type="ECO:0000256" key="1">
    <source>
        <dbReference type="ARBA" id="ARBA00004230"/>
    </source>
</evidence>
<protein>
    <submittedName>
        <fullName evidence="7">CSON002525 protein</fullName>
    </submittedName>
</protein>
<evidence type="ECO:0000256" key="4">
    <source>
        <dbReference type="ARBA" id="ARBA00023273"/>
    </source>
</evidence>
<dbReference type="VEuPathDB" id="VectorBase:CSON002525"/>
<gene>
    <name evidence="7" type="primary">CSON002525</name>
</gene>
<evidence type="ECO:0000256" key="6">
    <source>
        <dbReference type="SAM" id="MobiDB-lite"/>
    </source>
</evidence>
<feature type="compositionally biased region" description="Polar residues" evidence="6">
    <location>
        <begin position="581"/>
        <end position="604"/>
    </location>
</feature>
<dbReference type="CDD" id="cd22972">
    <property type="entry name" value="DD_ROP-like"/>
    <property type="match status" value="1"/>
</dbReference>
<keyword evidence="3" id="KW-0969">Cilium</keyword>
<feature type="region of interest" description="Disordered" evidence="6">
    <location>
        <begin position="562"/>
        <end position="604"/>
    </location>
</feature>
<evidence type="ECO:0000256" key="3">
    <source>
        <dbReference type="ARBA" id="ARBA00023069"/>
    </source>
</evidence>
<name>A0A336LVV4_CULSO</name>
<keyword evidence="4" id="KW-0966">Cell projection</keyword>
<accession>A0A336LVV4</accession>
<keyword evidence="2" id="KW-0282">Flagellum</keyword>
<dbReference type="Gene3D" id="1.20.890.10">
    <property type="entry name" value="cAMP-dependent protein kinase regulatory subunit, dimerization-anchoring domain"/>
    <property type="match status" value="1"/>
</dbReference>
<feature type="region of interest" description="Disordered" evidence="6">
    <location>
        <begin position="507"/>
        <end position="527"/>
    </location>
</feature>
<dbReference type="GO" id="GO:0031514">
    <property type="term" value="C:motile cilium"/>
    <property type="evidence" value="ECO:0007669"/>
    <property type="project" value="UniProtKB-SubCell"/>
</dbReference>
<comment type="subcellular location">
    <subcellularLocation>
        <location evidence="1">Cell projection</location>
        <location evidence="1">Cilium</location>
        <location evidence="1">Flagellum</location>
    </subcellularLocation>
</comment>
<dbReference type="EMBL" id="UFQT01000141">
    <property type="protein sequence ID" value="SSX20773.1"/>
    <property type="molecule type" value="Genomic_DNA"/>
</dbReference>
<evidence type="ECO:0000256" key="2">
    <source>
        <dbReference type="ARBA" id="ARBA00022846"/>
    </source>
</evidence>